<evidence type="ECO:0000313" key="2">
    <source>
        <dbReference type="Proteomes" id="UP001381693"/>
    </source>
</evidence>
<evidence type="ECO:0000313" key="1">
    <source>
        <dbReference type="EMBL" id="KAK7068617.1"/>
    </source>
</evidence>
<dbReference type="AlphaFoldDB" id="A0AAN9A3Y5"/>
<dbReference type="EMBL" id="JAXCGZ010017178">
    <property type="protein sequence ID" value="KAK7068617.1"/>
    <property type="molecule type" value="Genomic_DNA"/>
</dbReference>
<keyword evidence="2" id="KW-1185">Reference proteome</keyword>
<comment type="caution">
    <text evidence="1">The sequence shown here is derived from an EMBL/GenBank/DDBJ whole genome shotgun (WGS) entry which is preliminary data.</text>
</comment>
<dbReference type="Proteomes" id="UP001381693">
    <property type="component" value="Unassembled WGS sequence"/>
</dbReference>
<protein>
    <submittedName>
        <fullName evidence="1">Uncharacterized protein</fullName>
    </submittedName>
</protein>
<organism evidence="1 2">
    <name type="scientific">Halocaridina rubra</name>
    <name type="common">Hawaiian red shrimp</name>
    <dbReference type="NCBI Taxonomy" id="373956"/>
    <lineage>
        <taxon>Eukaryota</taxon>
        <taxon>Metazoa</taxon>
        <taxon>Ecdysozoa</taxon>
        <taxon>Arthropoda</taxon>
        <taxon>Crustacea</taxon>
        <taxon>Multicrustacea</taxon>
        <taxon>Malacostraca</taxon>
        <taxon>Eumalacostraca</taxon>
        <taxon>Eucarida</taxon>
        <taxon>Decapoda</taxon>
        <taxon>Pleocyemata</taxon>
        <taxon>Caridea</taxon>
        <taxon>Atyoidea</taxon>
        <taxon>Atyidae</taxon>
        <taxon>Halocaridina</taxon>
    </lineage>
</organism>
<accession>A0AAN9A3Y5</accession>
<proteinExistence type="predicted"/>
<name>A0AAN9A3Y5_HALRR</name>
<feature type="non-terminal residue" evidence="1">
    <location>
        <position position="1"/>
    </location>
</feature>
<sequence length="149" mass="17373">YRWLLRPSFPLLLCNENCVEGNSAEDDDMRVPKQPQFVLRKIFFSTIPEEERSENISISRRPQYRKKKANFGEGNSAEDDERTLRTSYLQEKVSRERIFFSTIPASSRGLQDKGLLERERFLLPLQATVRSTMNLKVWPSGRGNLRYAG</sequence>
<gene>
    <name evidence="1" type="ORF">SK128_000097</name>
</gene>
<reference evidence="1 2" key="1">
    <citation type="submission" date="2023-11" db="EMBL/GenBank/DDBJ databases">
        <title>Halocaridina rubra genome assembly.</title>
        <authorList>
            <person name="Smith C."/>
        </authorList>
    </citation>
    <scope>NUCLEOTIDE SEQUENCE [LARGE SCALE GENOMIC DNA]</scope>
    <source>
        <strain evidence="1">EP-1</strain>
        <tissue evidence="1">Whole</tissue>
    </source>
</reference>